<dbReference type="InterPro" id="IPR000673">
    <property type="entry name" value="Sig_transdc_resp-reg_Me-estase"/>
</dbReference>
<dbReference type="PANTHER" id="PTHR42872:SF6">
    <property type="entry name" value="PROTEIN-GLUTAMATE METHYLESTERASE_PROTEIN-GLUTAMINE GLUTAMINASE"/>
    <property type="match status" value="1"/>
</dbReference>
<dbReference type="GO" id="GO:0005737">
    <property type="term" value="C:cytoplasm"/>
    <property type="evidence" value="ECO:0007669"/>
    <property type="project" value="InterPro"/>
</dbReference>
<evidence type="ECO:0000256" key="1">
    <source>
        <dbReference type="ARBA" id="ARBA00022801"/>
    </source>
</evidence>
<comment type="caution">
    <text evidence="7">The sequence shown here is derived from an EMBL/GenBank/DDBJ whole genome shotgun (WGS) entry which is preliminary data.</text>
</comment>
<dbReference type="GO" id="GO:0000156">
    <property type="term" value="F:phosphorelay response regulator activity"/>
    <property type="evidence" value="ECO:0007669"/>
    <property type="project" value="InterPro"/>
</dbReference>
<evidence type="ECO:0000256" key="4">
    <source>
        <dbReference type="PROSITE-ProRule" id="PRU00050"/>
    </source>
</evidence>
<dbReference type="Proteomes" id="UP000290849">
    <property type="component" value="Unassembled WGS sequence"/>
</dbReference>
<proteinExistence type="predicted"/>
<evidence type="ECO:0000256" key="5">
    <source>
        <dbReference type="SAM" id="MobiDB-lite"/>
    </source>
</evidence>
<dbReference type="CDD" id="cd16433">
    <property type="entry name" value="CheB"/>
    <property type="match status" value="1"/>
</dbReference>
<name>A0A4Q1HP03_9BURK</name>
<keyword evidence="1 4" id="KW-0378">Hydrolase</keyword>
<dbReference type="GO" id="GO:0008984">
    <property type="term" value="F:protein-glutamate methylesterase activity"/>
    <property type="evidence" value="ECO:0007669"/>
    <property type="project" value="UniProtKB-EC"/>
</dbReference>
<gene>
    <name evidence="7" type="ORF">C7R54_00115</name>
</gene>
<evidence type="ECO:0000313" key="8">
    <source>
        <dbReference type="Proteomes" id="UP000290849"/>
    </source>
</evidence>
<reference evidence="7 8" key="1">
    <citation type="journal article" date="2017" name="Int. J. Syst. Evol. Microbiol.">
        <title>Achromobacter aloeverae sp. nov., isolated from the root of Aloe vera (L.) Burm.f.</title>
        <authorList>
            <person name="Kuncharoen N."/>
            <person name="Muramatsu Y."/>
            <person name="Shibata C."/>
            <person name="Kamakura Y."/>
            <person name="Nakagawa Y."/>
            <person name="Tanasupawat S."/>
        </authorList>
    </citation>
    <scope>NUCLEOTIDE SEQUENCE [LARGE SCALE GENOMIC DNA]</scope>
    <source>
        <strain evidence="7 8">AVA-1</strain>
    </source>
</reference>
<dbReference type="Gene3D" id="3.40.50.180">
    <property type="entry name" value="Methylesterase CheB, C-terminal domain"/>
    <property type="match status" value="1"/>
</dbReference>
<dbReference type="AlphaFoldDB" id="A0A4Q1HP03"/>
<dbReference type="EC" id="3.1.1.61" evidence="2"/>
<organism evidence="7 8">
    <name type="scientific">Achromobacter aloeverae</name>
    <dbReference type="NCBI Taxonomy" id="1750518"/>
    <lineage>
        <taxon>Bacteria</taxon>
        <taxon>Pseudomonadati</taxon>
        <taxon>Pseudomonadota</taxon>
        <taxon>Betaproteobacteria</taxon>
        <taxon>Burkholderiales</taxon>
        <taxon>Alcaligenaceae</taxon>
        <taxon>Achromobacter</taxon>
    </lineage>
</organism>
<dbReference type="Pfam" id="PF01339">
    <property type="entry name" value="CheB_methylest"/>
    <property type="match status" value="1"/>
</dbReference>
<dbReference type="InterPro" id="IPR035909">
    <property type="entry name" value="CheB_C"/>
</dbReference>
<feature type="region of interest" description="Disordered" evidence="5">
    <location>
        <begin position="274"/>
        <end position="295"/>
    </location>
</feature>
<dbReference type="PANTHER" id="PTHR42872">
    <property type="entry name" value="PROTEIN-GLUTAMATE METHYLESTERASE/PROTEIN-GLUTAMINE GLUTAMINASE"/>
    <property type="match status" value="1"/>
</dbReference>
<sequence length="295" mass="31697">MTPGAEVESRKPGHYVVIGASWGGISALRRLAAALPPDFGATILVAQHIGAQPSQLAEMLDRAGPLDAVWATQGARMLPGTIYVAPPDRHLLVEGNHLRLSAGPKENHARPAIDPLLRSAAIAHRARCIGVILTGSLDDGTAGLDAVKRCGGTAVVQDPADAEQAEMPRSAIESVYVDHIVPLDDIAPLLSALVSRTVPESSMDVPSVDIPQTVLQEAEMLKGDRIMNRLAALASLRRLPVRTAAGRYSRCGRRRRCAIDVIRDMRTRCEAWPPPRAKTRRPPCGRPCGRWAKGK</sequence>
<protein>
    <recommendedName>
        <fullName evidence="2">protein-glutamate methylesterase</fullName>
        <ecNumber evidence="2">3.1.1.61</ecNumber>
    </recommendedName>
</protein>
<evidence type="ECO:0000313" key="7">
    <source>
        <dbReference type="EMBL" id="RXN92213.1"/>
    </source>
</evidence>
<feature type="compositionally biased region" description="Low complexity" evidence="5">
    <location>
        <begin position="286"/>
        <end position="295"/>
    </location>
</feature>
<accession>A0A4Q1HP03</accession>
<dbReference type="GO" id="GO:0006935">
    <property type="term" value="P:chemotaxis"/>
    <property type="evidence" value="ECO:0007669"/>
    <property type="project" value="UniProtKB-UniRule"/>
</dbReference>
<dbReference type="EMBL" id="PYAL01000001">
    <property type="protein sequence ID" value="RXN92213.1"/>
    <property type="molecule type" value="Genomic_DNA"/>
</dbReference>
<evidence type="ECO:0000259" key="6">
    <source>
        <dbReference type="PROSITE" id="PS50122"/>
    </source>
</evidence>
<dbReference type="PROSITE" id="PS50122">
    <property type="entry name" value="CHEB"/>
    <property type="match status" value="1"/>
</dbReference>
<feature type="domain" description="CheB-type methylesterase" evidence="6">
    <location>
        <begin position="12"/>
        <end position="197"/>
    </location>
</feature>
<feature type="active site" evidence="4">
    <location>
        <position position="21"/>
    </location>
</feature>
<keyword evidence="4" id="KW-0145">Chemotaxis</keyword>
<feature type="active site" evidence="4">
    <location>
        <position position="48"/>
    </location>
</feature>
<comment type="catalytic activity">
    <reaction evidence="3">
        <text>[protein]-L-glutamate 5-O-methyl ester + H2O = L-glutamyl-[protein] + methanol + H(+)</text>
        <dbReference type="Rhea" id="RHEA:23236"/>
        <dbReference type="Rhea" id="RHEA-COMP:10208"/>
        <dbReference type="Rhea" id="RHEA-COMP:10311"/>
        <dbReference type="ChEBI" id="CHEBI:15377"/>
        <dbReference type="ChEBI" id="CHEBI:15378"/>
        <dbReference type="ChEBI" id="CHEBI:17790"/>
        <dbReference type="ChEBI" id="CHEBI:29973"/>
        <dbReference type="ChEBI" id="CHEBI:82795"/>
        <dbReference type="EC" id="3.1.1.61"/>
    </reaction>
</comment>
<feature type="active site" evidence="4">
    <location>
        <position position="139"/>
    </location>
</feature>
<evidence type="ECO:0000256" key="3">
    <source>
        <dbReference type="ARBA" id="ARBA00048267"/>
    </source>
</evidence>
<dbReference type="SUPFAM" id="SSF52738">
    <property type="entry name" value="Methylesterase CheB, C-terminal domain"/>
    <property type="match status" value="1"/>
</dbReference>
<evidence type="ECO:0000256" key="2">
    <source>
        <dbReference type="ARBA" id="ARBA00039140"/>
    </source>
</evidence>
<keyword evidence="8" id="KW-1185">Reference proteome</keyword>